<reference evidence="1 3" key="1">
    <citation type="journal article" date="2020" name="IScience">
        <title>Genome Sequencing of the Endangered Kingdonia uniflora (Circaeasteraceae, Ranunculales) Reveals Potential Mechanisms of Evolutionary Specialization.</title>
        <authorList>
            <person name="Sun Y."/>
            <person name="Deng T."/>
            <person name="Zhang A."/>
            <person name="Moore M.J."/>
            <person name="Landis J.B."/>
            <person name="Lin N."/>
            <person name="Zhang H."/>
            <person name="Zhang X."/>
            <person name="Huang J."/>
            <person name="Zhang X."/>
            <person name="Sun H."/>
            <person name="Wang H."/>
        </authorList>
    </citation>
    <scope>NUCLEOTIDE SEQUENCE [LARGE SCALE GENOMIC DNA]</scope>
    <source>
        <strain evidence="1">TB1705</strain>
        <tissue evidence="1">Leaf</tissue>
    </source>
</reference>
<protein>
    <recommendedName>
        <fullName evidence="4">CC-NBS-LRR protein</fullName>
    </recommendedName>
</protein>
<evidence type="ECO:0000313" key="3">
    <source>
        <dbReference type="Proteomes" id="UP000541444"/>
    </source>
</evidence>
<dbReference type="EMBL" id="JACGCM010001644">
    <property type="protein sequence ID" value="KAF6152269.1"/>
    <property type="molecule type" value="Genomic_DNA"/>
</dbReference>
<comment type="caution">
    <text evidence="1">The sequence shown here is derived from an EMBL/GenBank/DDBJ whole genome shotgun (WGS) entry which is preliminary data.</text>
</comment>
<dbReference type="EMBL" id="JACGCM010000524">
    <property type="protein sequence ID" value="KAF6171128.1"/>
    <property type="molecule type" value="Genomic_DNA"/>
</dbReference>
<evidence type="ECO:0008006" key="4">
    <source>
        <dbReference type="Google" id="ProtNLM"/>
    </source>
</evidence>
<evidence type="ECO:0000313" key="2">
    <source>
        <dbReference type="EMBL" id="KAF6171128.1"/>
    </source>
</evidence>
<dbReference type="AlphaFoldDB" id="A0A7J7MBN3"/>
<keyword evidence="3" id="KW-1185">Reference proteome</keyword>
<name>A0A7J7MBN3_9MAGN</name>
<proteinExistence type="predicted"/>
<evidence type="ECO:0000313" key="1">
    <source>
        <dbReference type="EMBL" id="KAF6152269.1"/>
    </source>
</evidence>
<accession>A0A7J7MBN3</accession>
<organism evidence="1 3">
    <name type="scientific">Kingdonia uniflora</name>
    <dbReference type="NCBI Taxonomy" id="39325"/>
    <lineage>
        <taxon>Eukaryota</taxon>
        <taxon>Viridiplantae</taxon>
        <taxon>Streptophyta</taxon>
        <taxon>Embryophyta</taxon>
        <taxon>Tracheophyta</taxon>
        <taxon>Spermatophyta</taxon>
        <taxon>Magnoliopsida</taxon>
        <taxon>Ranunculales</taxon>
        <taxon>Circaeasteraceae</taxon>
        <taxon>Kingdonia</taxon>
    </lineage>
</organism>
<dbReference type="Gene3D" id="3.80.10.10">
    <property type="entry name" value="Ribonuclease Inhibitor"/>
    <property type="match status" value="1"/>
</dbReference>
<dbReference type="SUPFAM" id="SSF52058">
    <property type="entry name" value="L domain-like"/>
    <property type="match status" value="1"/>
</dbReference>
<sequence length="170" mass="19017">MSLEVLGVLNGDSSAPVIAFPKLKELSIWDMKHWEEWVVKTTINITVMPLLQTLRILSCPMLKSLPCHFLSNSLREMTIEVCPHLEVSRLPPFLEELKIGRDAGSLSISLPIQNGLCTNLKSLELWDLPHSTLPQGLSQLKALTAFSYRVCLRNCSILPTSQTFTLMAKS</sequence>
<dbReference type="Proteomes" id="UP000541444">
    <property type="component" value="Unassembled WGS sequence"/>
</dbReference>
<dbReference type="InterPro" id="IPR032675">
    <property type="entry name" value="LRR_dom_sf"/>
</dbReference>
<gene>
    <name evidence="1" type="ORF">GIB67_005923</name>
    <name evidence="2" type="ORF">GIB67_033182</name>
</gene>